<gene>
    <name evidence="2" type="primary">Acey_s0809.g2456</name>
    <name evidence="2" type="ORF">Y032_0809g2456</name>
</gene>
<evidence type="ECO:0000256" key="1">
    <source>
        <dbReference type="SAM" id="MobiDB-lite"/>
    </source>
</evidence>
<sequence length="467" mass="50363">MEKYQGRIMLASNTHPATVVAKAFNQNREYVVGEDEDILERILLFSTRGSATSVLTTTSTASPRSTSAETTTVFDNATTPKIVTLTTQHFTTTEFTSTTTDLLSTTKKTSSTKGSTLSTVTTKPNTTPSVTTVPNKSSTKENLTTKTPTTYSAWSTTTLPPLTTVTSSTTTSEHRESSTSEVPTTTGTTAGTKQSGSTTRNLPPTTVVSSTSSQSTMLTVKPTLSTTRLFSSTHMSSPSTEPTIITSTLSTSTTKDPSSVKTTMSTSEPTTTTVNKRAELHCLFAADLLNYGDIVSAYEAERNFIVKVGKTLFDRVPTFSAGIWVYGYTSSPSIVNITDETMHSSFVEFSRAVNKTVELGDIEEPSIDNLRVIAVLNDSVDKHRRANCLVFLSAVWDTSVWKDCDNCKLNVTKNADFQNVVAVSLRKVDLSSIVIPPGGKSVAVSKDLNDEDVLKVVNTTLKDFGEN</sequence>
<reference evidence="3" key="1">
    <citation type="journal article" date="2015" name="Nat. Genet.">
        <title>The genome and transcriptome of the zoonotic hookworm Ancylostoma ceylanicum identify infection-specific gene families.</title>
        <authorList>
            <person name="Schwarz E.M."/>
            <person name="Hu Y."/>
            <person name="Antoshechkin I."/>
            <person name="Miller M.M."/>
            <person name="Sternberg P.W."/>
            <person name="Aroian R.V."/>
        </authorList>
    </citation>
    <scope>NUCLEOTIDE SEQUENCE</scope>
    <source>
        <strain evidence="3">HY135</strain>
    </source>
</reference>
<feature type="compositionally biased region" description="Low complexity" evidence="1">
    <location>
        <begin position="179"/>
        <end position="220"/>
    </location>
</feature>
<dbReference type="OrthoDB" id="5871855at2759"/>
<dbReference type="Proteomes" id="UP000024635">
    <property type="component" value="Unassembled WGS sequence"/>
</dbReference>
<name>A0A016WDA8_9BILA</name>
<evidence type="ECO:0000313" key="2">
    <source>
        <dbReference type="EMBL" id="EYC37282.1"/>
    </source>
</evidence>
<dbReference type="STRING" id="53326.A0A016WDA8"/>
<protein>
    <submittedName>
        <fullName evidence="2">Uncharacterized protein</fullName>
    </submittedName>
</protein>
<keyword evidence="3" id="KW-1185">Reference proteome</keyword>
<feature type="compositionally biased region" description="Low complexity" evidence="1">
    <location>
        <begin position="236"/>
        <end position="272"/>
    </location>
</feature>
<dbReference type="EMBL" id="JARK01000409">
    <property type="protein sequence ID" value="EYC37282.1"/>
    <property type="molecule type" value="Genomic_DNA"/>
</dbReference>
<proteinExistence type="predicted"/>
<organism evidence="2 3">
    <name type="scientific">Ancylostoma ceylanicum</name>
    <dbReference type="NCBI Taxonomy" id="53326"/>
    <lineage>
        <taxon>Eukaryota</taxon>
        <taxon>Metazoa</taxon>
        <taxon>Ecdysozoa</taxon>
        <taxon>Nematoda</taxon>
        <taxon>Chromadorea</taxon>
        <taxon>Rhabditida</taxon>
        <taxon>Rhabditina</taxon>
        <taxon>Rhabditomorpha</taxon>
        <taxon>Strongyloidea</taxon>
        <taxon>Ancylostomatidae</taxon>
        <taxon>Ancylostomatinae</taxon>
        <taxon>Ancylostoma</taxon>
    </lineage>
</organism>
<feature type="compositionally biased region" description="Polar residues" evidence="1">
    <location>
        <begin position="222"/>
        <end position="235"/>
    </location>
</feature>
<evidence type="ECO:0000313" key="3">
    <source>
        <dbReference type="Proteomes" id="UP000024635"/>
    </source>
</evidence>
<feature type="compositionally biased region" description="Low complexity" evidence="1">
    <location>
        <begin position="106"/>
        <end position="171"/>
    </location>
</feature>
<feature type="region of interest" description="Disordered" evidence="1">
    <location>
        <begin position="106"/>
        <end position="272"/>
    </location>
</feature>
<dbReference type="AlphaFoldDB" id="A0A016WDA8"/>
<accession>A0A016WDA8</accession>
<comment type="caution">
    <text evidence="2">The sequence shown here is derived from an EMBL/GenBank/DDBJ whole genome shotgun (WGS) entry which is preliminary data.</text>
</comment>